<dbReference type="PANTHER" id="PTHR23117">
    <property type="entry name" value="GUANYLATE KINASE-RELATED"/>
    <property type="match status" value="1"/>
</dbReference>
<dbReference type="GO" id="GO:0005829">
    <property type="term" value="C:cytosol"/>
    <property type="evidence" value="ECO:0007669"/>
    <property type="project" value="TreeGrafter"/>
</dbReference>
<evidence type="ECO:0000256" key="1">
    <source>
        <dbReference type="ARBA" id="ARBA00005790"/>
    </source>
</evidence>
<comment type="subcellular location">
    <subcellularLocation>
        <location evidence="9">Cytoplasm</location>
    </subcellularLocation>
</comment>
<dbReference type="InterPro" id="IPR017665">
    <property type="entry name" value="Guanylate_kinase"/>
</dbReference>
<dbReference type="EMBL" id="CVRF01000003">
    <property type="protein sequence ID" value="CRK85862.1"/>
    <property type="molecule type" value="Genomic_DNA"/>
</dbReference>
<sequence length="206" mass="24044">MTQGVLYVISAPSGAGKSSLINSLLKTKLYNTQISISYTTRTARPGEINGKDYFFISKIKFLQMIKNHDFLEYAYVFGNYYGTSKIFIENTIKNYIDIILNIDWQGAKQIKTKIHETKSIFILPPSKNELYRRLYNRGQDNNEVIKNRMLYAISEIKHFNEYDYIIINDNFKTALKDLKSIINCDRLKLKRQTQKTKDLITKLLAD</sequence>
<comment type="similarity">
    <text evidence="1 9">Belongs to the guanylate kinase family.</text>
</comment>
<comment type="catalytic activity">
    <reaction evidence="9">
        <text>GMP + ATP = GDP + ADP</text>
        <dbReference type="Rhea" id="RHEA:20780"/>
        <dbReference type="ChEBI" id="CHEBI:30616"/>
        <dbReference type="ChEBI" id="CHEBI:58115"/>
        <dbReference type="ChEBI" id="CHEBI:58189"/>
        <dbReference type="ChEBI" id="CHEBI:456216"/>
        <dbReference type="EC" id="2.7.4.8"/>
    </reaction>
</comment>
<evidence type="ECO:0000256" key="3">
    <source>
        <dbReference type="ARBA" id="ARBA00016296"/>
    </source>
</evidence>
<dbReference type="SMART" id="SM00072">
    <property type="entry name" value="GuKc"/>
    <property type="match status" value="1"/>
</dbReference>
<keyword evidence="4 9" id="KW-0808">Transferase</keyword>
<name>A0A0M6W8Z5_9GAMM</name>
<comment type="function">
    <text evidence="9">Essential for recycling GMP and indirectly, cGMP.</text>
</comment>
<evidence type="ECO:0000256" key="5">
    <source>
        <dbReference type="ARBA" id="ARBA00022741"/>
    </source>
</evidence>
<evidence type="ECO:0000313" key="12">
    <source>
        <dbReference type="Proteomes" id="UP000242301"/>
    </source>
</evidence>
<dbReference type="InterPro" id="IPR020590">
    <property type="entry name" value="Guanylate_kinase_CS"/>
</dbReference>
<accession>A0A0M6W8Z5</accession>
<evidence type="ECO:0000256" key="8">
    <source>
        <dbReference type="ARBA" id="ARBA00030128"/>
    </source>
</evidence>
<dbReference type="GO" id="GO:0004385">
    <property type="term" value="F:GMP kinase activity"/>
    <property type="evidence" value="ECO:0007669"/>
    <property type="project" value="UniProtKB-UniRule"/>
</dbReference>
<dbReference type="SUPFAM" id="SSF52540">
    <property type="entry name" value="P-loop containing nucleoside triphosphate hydrolases"/>
    <property type="match status" value="1"/>
</dbReference>
<dbReference type="InterPro" id="IPR008144">
    <property type="entry name" value="Guanylate_kin-like_dom"/>
</dbReference>
<dbReference type="PANTHER" id="PTHR23117:SF13">
    <property type="entry name" value="GUANYLATE KINASE"/>
    <property type="match status" value="1"/>
</dbReference>
<evidence type="ECO:0000256" key="4">
    <source>
        <dbReference type="ARBA" id="ARBA00022679"/>
    </source>
</evidence>
<feature type="binding site" evidence="9">
    <location>
        <begin position="11"/>
        <end position="18"/>
    </location>
    <ligand>
        <name>ATP</name>
        <dbReference type="ChEBI" id="CHEBI:30616"/>
    </ligand>
</feature>
<keyword evidence="9" id="KW-0963">Cytoplasm</keyword>
<evidence type="ECO:0000256" key="7">
    <source>
        <dbReference type="ARBA" id="ARBA00022840"/>
    </source>
</evidence>
<evidence type="ECO:0000256" key="6">
    <source>
        <dbReference type="ARBA" id="ARBA00022777"/>
    </source>
</evidence>
<keyword evidence="12" id="KW-1185">Reference proteome</keyword>
<dbReference type="Proteomes" id="UP000242301">
    <property type="component" value="Unassembled WGS sequence"/>
</dbReference>
<dbReference type="NCBIfam" id="TIGR03263">
    <property type="entry name" value="guanyl_kin"/>
    <property type="match status" value="1"/>
</dbReference>
<keyword evidence="5 9" id="KW-0547">Nucleotide-binding</keyword>
<dbReference type="Gene3D" id="3.30.63.10">
    <property type="entry name" value="Guanylate Kinase phosphate binding domain"/>
    <property type="match status" value="1"/>
</dbReference>
<gene>
    <name evidence="9 11" type="primary">gmk</name>
    <name evidence="11" type="ORF">SOFFGTOCOR_0453</name>
</gene>
<protein>
    <recommendedName>
        <fullName evidence="3 9">Guanylate kinase</fullName>
        <ecNumber evidence="2 9">2.7.4.8</ecNumber>
    </recommendedName>
    <alternativeName>
        <fullName evidence="8 9">GMP kinase</fullName>
    </alternativeName>
</protein>
<evidence type="ECO:0000256" key="2">
    <source>
        <dbReference type="ARBA" id="ARBA00012961"/>
    </source>
</evidence>
<organism evidence="11 12">
    <name type="scientific">Candidatus Providencia siddallii</name>
    <dbReference type="NCBI Taxonomy" id="1715285"/>
    <lineage>
        <taxon>Bacteria</taxon>
        <taxon>Pseudomonadati</taxon>
        <taxon>Pseudomonadota</taxon>
        <taxon>Gammaproteobacteria</taxon>
        <taxon>Enterobacterales</taxon>
        <taxon>Morganellaceae</taxon>
        <taxon>Providencia</taxon>
    </lineage>
</organism>
<dbReference type="PROSITE" id="PS00856">
    <property type="entry name" value="GUANYLATE_KINASE_1"/>
    <property type="match status" value="1"/>
</dbReference>
<dbReference type="InterPro" id="IPR027417">
    <property type="entry name" value="P-loop_NTPase"/>
</dbReference>
<dbReference type="HAMAP" id="MF_00328">
    <property type="entry name" value="Guanylate_kinase"/>
    <property type="match status" value="1"/>
</dbReference>
<proteinExistence type="inferred from homology"/>
<dbReference type="PROSITE" id="PS50052">
    <property type="entry name" value="GUANYLATE_KINASE_2"/>
    <property type="match status" value="1"/>
</dbReference>
<dbReference type="Pfam" id="PF00625">
    <property type="entry name" value="Guanylate_kin"/>
    <property type="match status" value="1"/>
</dbReference>
<evidence type="ECO:0000256" key="9">
    <source>
        <dbReference type="HAMAP-Rule" id="MF_00328"/>
    </source>
</evidence>
<dbReference type="Gene3D" id="3.40.50.300">
    <property type="entry name" value="P-loop containing nucleotide triphosphate hydrolases"/>
    <property type="match status" value="1"/>
</dbReference>
<dbReference type="AlphaFoldDB" id="A0A0M6W8Z5"/>
<keyword evidence="6 9" id="KW-0418">Kinase</keyword>
<dbReference type="STRING" id="1715285.SOFFGTOCOR_0453"/>
<feature type="domain" description="Guanylate kinase-like" evidence="10">
    <location>
        <begin position="4"/>
        <end position="183"/>
    </location>
</feature>
<reference evidence="12" key="1">
    <citation type="submission" date="2015-05" db="EMBL/GenBank/DDBJ databases">
        <authorList>
            <person name="Manzano-Marin A."/>
        </authorList>
    </citation>
    <scope>NUCLEOTIDE SEQUENCE [LARGE SCALE GENOMIC DNA]</scope>
    <source>
        <strain evidence="12">officinalis</strain>
    </source>
</reference>
<dbReference type="CDD" id="cd00071">
    <property type="entry name" value="GMPK"/>
    <property type="match status" value="1"/>
</dbReference>
<dbReference type="GO" id="GO:0005524">
    <property type="term" value="F:ATP binding"/>
    <property type="evidence" value="ECO:0007669"/>
    <property type="project" value="UniProtKB-UniRule"/>
</dbReference>
<dbReference type="FunFam" id="3.30.63.10:FF:000002">
    <property type="entry name" value="Guanylate kinase 1"/>
    <property type="match status" value="1"/>
</dbReference>
<keyword evidence="7 9" id="KW-0067">ATP-binding</keyword>
<dbReference type="EC" id="2.7.4.8" evidence="2 9"/>
<evidence type="ECO:0000259" key="10">
    <source>
        <dbReference type="PROSITE" id="PS50052"/>
    </source>
</evidence>
<evidence type="ECO:0000313" key="11">
    <source>
        <dbReference type="EMBL" id="CRK85862.1"/>
    </source>
</evidence>
<dbReference type="InterPro" id="IPR008145">
    <property type="entry name" value="GK/Ca_channel_bsu"/>
</dbReference>